<dbReference type="Gene3D" id="2.30.110.10">
    <property type="entry name" value="Electron Transport, Fmn-binding Protein, Chain A"/>
    <property type="match status" value="1"/>
</dbReference>
<dbReference type="PANTHER" id="PTHR39336">
    <property type="entry name" value="PYRIDOXAMINE PHOSPHATE OXIDASE FAMILY PROTEIN (AFU_ORTHOLOGUE AFUA_6G11440)"/>
    <property type="match status" value="1"/>
</dbReference>
<keyword evidence="4" id="KW-1185">Reference proteome</keyword>
<dbReference type="SUPFAM" id="SSF50475">
    <property type="entry name" value="FMN-binding split barrel"/>
    <property type="match status" value="1"/>
</dbReference>
<evidence type="ECO:0000313" key="4">
    <source>
        <dbReference type="Proteomes" id="UP001194696"/>
    </source>
</evidence>
<organism evidence="3 4">
    <name type="scientific">Linnemannia gamsii</name>
    <dbReference type="NCBI Taxonomy" id="64522"/>
    <lineage>
        <taxon>Eukaryota</taxon>
        <taxon>Fungi</taxon>
        <taxon>Fungi incertae sedis</taxon>
        <taxon>Mucoromycota</taxon>
        <taxon>Mortierellomycotina</taxon>
        <taxon>Mortierellomycetes</taxon>
        <taxon>Mortierellales</taxon>
        <taxon>Mortierellaceae</taxon>
        <taxon>Linnemannia</taxon>
    </lineage>
</organism>
<keyword evidence="1" id="KW-0472">Membrane</keyword>
<dbReference type="Proteomes" id="UP001194696">
    <property type="component" value="Unassembled WGS sequence"/>
</dbReference>
<comment type="caution">
    <text evidence="3">The sequence shown here is derived from an EMBL/GenBank/DDBJ whole genome shotgun (WGS) entry which is preliminary data.</text>
</comment>
<protein>
    <recommendedName>
        <fullName evidence="2">Pyridoxamine 5'-phosphate oxidase N-terminal domain-containing protein</fullName>
    </recommendedName>
</protein>
<sequence length="254" mass="28288">MGKFYDKIEDGHADWIKKQKLIFVSTAPLNPNGKVNLSPKGYDCFRVIGPNQVCYLEMTGSGIETQSHLQENGRITIMFCAFEGGPKILRLFGHGTVLRVDSPEYKDLLSAQYTPENCDIYSAKGIRAIILIDVYKVGISCGFGVPFFDYKGPRETLNRLSGKQTEEKFAGWWVQVNTTSLDGLPGMRHERMGEKWAVLSSQDRKKLNQFKGADGRWWDAKYLLENASLVAMGAGIGTVIGAAIATVHFMNKHA</sequence>
<keyword evidence="1" id="KW-1133">Transmembrane helix</keyword>
<evidence type="ECO:0000259" key="2">
    <source>
        <dbReference type="Pfam" id="PF01243"/>
    </source>
</evidence>
<dbReference type="InterPro" id="IPR012349">
    <property type="entry name" value="Split_barrel_FMN-bd"/>
</dbReference>
<gene>
    <name evidence="3" type="ORF">BGZ96_000820</name>
</gene>
<feature type="transmembrane region" description="Helical" evidence="1">
    <location>
        <begin position="229"/>
        <end position="250"/>
    </location>
</feature>
<feature type="domain" description="Pyridoxamine 5'-phosphate oxidase N-terminal" evidence="2">
    <location>
        <begin position="9"/>
        <end position="137"/>
    </location>
</feature>
<dbReference type="EMBL" id="JAAAIM010001120">
    <property type="protein sequence ID" value="KAG0282115.1"/>
    <property type="molecule type" value="Genomic_DNA"/>
</dbReference>
<keyword evidence="1" id="KW-0812">Transmembrane</keyword>
<dbReference type="Pfam" id="PF01243">
    <property type="entry name" value="PNPOx_N"/>
    <property type="match status" value="1"/>
</dbReference>
<dbReference type="PANTHER" id="PTHR39336:SF1">
    <property type="entry name" value="PYRIDOXAMINE PHOSPHATE OXIDASE FAMILY PROTEIN (AFU_ORTHOLOGUE AFUA_6G11440)"/>
    <property type="match status" value="1"/>
</dbReference>
<accession>A0ABQ7JNG1</accession>
<proteinExistence type="predicted"/>
<name>A0ABQ7JNG1_9FUNG</name>
<evidence type="ECO:0000313" key="3">
    <source>
        <dbReference type="EMBL" id="KAG0282115.1"/>
    </source>
</evidence>
<dbReference type="InterPro" id="IPR011576">
    <property type="entry name" value="Pyridox_Oxase_N"/>
</dbReference>
<evidence type="ECO:0000256" key="1">
    <source>
        <dbReference type="SAM" id="Phobius"/>
    </source>
</evidence>
<reference evidence="3 4" key="1">
    <citation type="journal article" date="2020" name="Fungal Divers.">
        <title>Resolving the Mortierellaceae phylogeny through synthesis of multi-gene phylogenetics and phylogenomics.</title>
        <authorList>
            <person name="Vandepol N."/>
            <person name="Liber J."/>
            <person name="Desiro A."/>
            <person name="Na H."/>
            <person name="Kennedy M."/>
            <person name="Barry K."/>
            <person name="Grigoriev I.V."/>
            <person name="Miller A.N."/>
            <person name="O'Donnell K."/>
            <person name="Stajich J.E."/>
            <person name="Bonito G."/>
        </authorList>
    </citation>
    <scope>NUCLEOTIDE SEQUENCE [LARGE SCALE GENOMIC DNA]</scope>
    <source>
        <strain evidence="3 4">AD045</strain>
    </source>
</reference>